<dbReference type="InterPro" id="IPR038765">
    <property type="entry name" value="Papain-like_cys_pep_sf"/>
</dbReference>
<feature type="compositionally biased region" description="Low complexity" evidence="1">
    <location>
        <begin position="71"/>
        <end position="103"/>
    </location>
</feature>
<evidence type="ECO:0000256" key="1">
    <source>
        <dbReference type="SAM" id="MobiDB-lite"/>
    </source>
</evidence>
<reference evidence="2 3" key="1">
    <citation type="submission" date="2019-06" db="EMBL/GenBank/DDBJ databases">
        <title>Draft genome sequence of Methanolobus vulcani B1d.</title>
        <authorList>
            <person name="Creighbaum A.J."/>
            <person name="Ticak T."/>
            <person name="Hariraju D."/>
            <person name="Arivett B.A."/>
            <person name="Ferguson D.J.Jr."/>
        </authorList>
    </citation>
    <scope>NUCLEOTIDE SEQUENCE [LARGE SCALE GENOMIC DNA]</scope>
    <source>
        <strain evidence="2 3">B1d</strain>
    </source>
</reference>
<organism evidence="2 3">
    <name type="scientific">Methanolobus vulcani</name>
    <dbReference type="NCBI Taxonomy" id="38026"/>
    <lineage>
        <taxon>Archaea</taxon>
        <taxon>Methanobacteriati</taxon>
        <taxon>Methanobacteriota</taxon>
        <taxon>Stenosarchaea group</taxon>
        <taxon>Methanomicrobia</taxon>
        <taxon>Methanosarcinales</taxon>
        <taxon>Methanosarcinaceae</taxon>
        <taxon>Methanolobus</taxon>
    </lineage>
</organism>
<evidence type="ECO:0000313" key="3">
    <source>
        <dbReference type="Proteomes" id="UP000319335"/>
    </source>
</evidence>
<evidence type="ECO:0000313" key="2">
    <source>
        <dbReference type="EMBL" id="TQD24960.1"/>
    </source>
</evidence>
<sequence>MKKLILSTFVALVLMFSAYAVAVENDDATLSFSSVSIEDGVSGRMHAKAQQIYATGQQFFSSQMAQRLGFSQGQMQSSQNMQTPQSTQTPQNNMQNQKSQNQQNMQNMMQQGQMNTAPSSMPAQNVPMQQPVPRMQQEMMDREDLMDFLRENTFSVTDVSGLQEYVTPYADAVQDYLDDEDLDDEDEIYEAAVEWIWVSDSTLNGQQEKWLTPTEFLEETPDYDSNPVPGEIVSDCEDQANTLASLLIGSGEYDKSEVRVAIGLVNFDGSTGGHAWVEVYEDGEWFPVDATVGPYYDDDEEEVIYPDDYEDIDFDYFQDEEYSVVEIWYYYNNEYFMDMSSGTGDAPDNWDETPSGYN</sequence>
<dbReference type="EMBL" id="VIAQ01000015">
    <property type="protein sequence ID" value="TQD24960.1"/>
    <property type="molecule type" value="Genomic_DNA"/>
</dbReference>
<dbReference type="SUPFAM" id="SSF54001">
    <property type="entry name" value="Cysteine proteinases"/>
    <property type="match status" value="1"/>
</dbReference>
<dbReference type="Proteomes" id="UP000319335">
    <property type="component" value="Unassembled WGS sequence"/>
</dbReference>
<gene>
    <name evidence="2" type="ORF">FKV42_07790</name>
</gene>
<proteinExistence type="predicted"/>
<protein>
    <recommendedName>
        <fullName evidence="4">Transglutaminase-like superfamily protein</fullName>
    </recommendedName>
</protein>
<evidence type="ECO:0008006" key="4">
    <source>
        <dbReference type="Google" id="ProtNLM"/>
    </source>
</evidence>
<accession>A0A7Z8P1Y1</accession>
<dbReference type="AlphaFoldDB" id="A0A7Z8P1Y1"/>
<dbReference type="OrthoDB" id="132047at2157"/>
<dbReference type="RefSeq" id="WP_154809686.1">
    <property type="nucleotide sequence ID" value="NZ_VIAQ01000015.1"/>
</dbReference>
<comment type="caution">
    <text evidence="2">The sequence shown here is derived from an EMBL/GenBank/DDBJ whole genome shotgun (WGS) entry which is preliminary data.</text>
</comment>
<name>A0A7Z8P1Y1_9EURY</name>
<keyword evidence="3" id="KW-1185">Reference proteome</keyword>
<dbReference type="Gene3D" id="3.10.620.30">
    <property type="match status" value="1"/>
</dbReference>
<feature type="region of interest" description="Disordered" evidence="1">
    <location>
        <begin position="70"/>
        <end position="103"/>
    </location>
</feature>